<proteinExistence type="predicted"/>
<evidence type="ECO:0000313" key="1">
    <source>
        <dbReference type="EMBL" id="GBM12387.1"/>
    </source>
</evidence>
<accession>A0A4Y2D6Q1</accession>
<sequence length="101" mass="11808">MQKNEHLFDCDFQHSLWRRETRAKREKTTLRTKYYDGAPMRKISNVKQYLMETFQNQVIGYGGFIVWPPHSSDWTSSYGTHKRAGICDPSDNIAGCSTSHY</sequence>
<reference evidence="2 3" key="1">
    <citation type="journal article" date="2019" name="Sci. Rep.">
        <title>Orb-weaving spider Araneus ventricosus genome elucidates the spidroin gene catalogue.</title>
        <authorList>
            <person name="Kono N."/>
            <person name="Nakamura H."/>
            <person name="Ohtoshi R."/>
            <person name="Moran D.A.P."/>
            <person name="Shinohara A."/>
            <person name="Yoshida Y."/>
            <person name="Fujiwara M."/>
            <person name="Mori M."/>
            <person name="Tomita M."/>
            <person name="Arakawa K."/>
        </authorList>
    </citation>
    <scope>NUCLEOTIDE SEQUENCE [LARGE SCALE GENOMIC DNA]</scope>
</reference>
<organism evidence="2 3">
    <name type="scientific">Araneus ventricosus</name>
    <name type="common">Orbweaver spider</name>
    <name type="synonym">Epeira ventricosa</name>
    <dbReference type="NCBI Taxonomy" id="182803"/>
    <lineage>
        <taxon>Eukaryota</taxon>
        <taxon>Metazoa</taxon>
        <taxon>Ecdysozoa</taxon>
        <taxon>Arthropoda</taxon>
        <taxon>Chelicerata</taxon>
        <taxon>Arachnida</taxon>
        <taxon>Araneae</taxon>
        <taxon>Araneomorphae</taxon>
        <taxon>Entelegynae</taxon>
        <taxon>Araneoidea</taxon>
        <taxon>Araneidae</taxon>
        <taxon>Araneus</taxon>
    </lineage>
</organism>
<comment type="caution">
    <text evidence="2">The sequence shown here is derived from an EMBL/GenBank/DDBJ whole genome shotgun (WGS) entry which is preliminary data.</text>
</comment>
<dbReference type="EMBL" id="BGPR01088720">
    <property type="protein sequence ID" value="GBM12400.1"/>
    <property type="molecule type" value="Genomic_DNA"/>
</dbReference>
<gene>
    <name evidence="1" type="ORF">AVEN_313_1</name>
    <name evidence="2" type="ORF">AVEN_6862_1</name>
</gene>
<evidence type="ECO:0000313" key="3">
    <source>
        <dbReference type="Proteomes" id="UP000499080"/>
    </source>
</evidence>
<name>A0A4Y2D6Q1_ARAVE</name>
<keyword evidence="3" id="KW-1185">Reference proteome</keyword>
<dbReference type="EMBL" id="BGPR01088718">
    <property type="protein sequence ID" value="GBM12387.1"/>
    <property type="molecule type" value="Genomic_DNA"/>
</dbReference>
<evidence type="ECO:0000313" key="2">
    <source>
        <dbReference type="EMBL" id="GBM12400.1"/>
    </source>
</evidence>
<dbReference type="Proteomes" id="UP000499080">
    <property type="component" value="Unassembled WGS sequence"/>
</dbReference>
<dbReference type="AlphaFoldDB" id="A0A4Y2D6Q1"/>
<protein>
    <submittedName>
        <fullName evidence="2">Uncharacterized protein</fullName>
    </submittedName>
</protein>